<accession>A0A1F5EHI8</accession>
<proteinExistence type="predicted"/>
<sequence>MGDFFFYWNLNLNFYFYRLQNRGRVSLAVGKTQKRKRPLAQLCLTFIIYNVINKDTEKKPRIPRKPNYHTIQDINRMLTFFLYNDRVNKV</sequence>
<dbReference type="Proteomes" id="UP000179003">
    <property type="component" value="Unassembled WGS sequence"/>
</dbReference>
<name>A0A1F5EHI8_9BACT</name>
<evidence type="ECO:0000313" key="1">
    <source>
        <dbReference type="EMBL" id="OGD66892.1"/>
    </source>
</evidence>
<organism evidence="1 2">
    <name type="scientific">Candidatus Campbellbacteria bacterium RIFOXYC2_FULL_35_25</name>
    <dbReference type="NCBI Taxonomy" id="1797582"/>
    <lineage>
        <taxon>Bacteria</taxon>
        <taxon>Candidatus Campbelliibacteriota</taxon>
    </lineage>
</organism>
<dbReference type="AlphaFoldDB" id="A0A1F5EHI8"/>
<comment type="caution">
    <text evidence="1">The sequence shown here is derived from an EMBL/GenBank/DDBJ whole genome shotgun (WGS) entry which is preliminary data.</text>
</comment>
<gene>
    <name evidence="1" type="ORF">A2442_03345</name>
</gene>
<reference evidence="1 2" key="1">
    <citation type="journal article" date="2016" name="Nat. Commun.">
        <title>Thousands of microbial genomes shed light on interconnected biogeochemical processes in an aquifer system.</title>
        <authorList>
            <person name="Anantharaman K."/>
            <person name="Brown C.T."/>
            <person name="Hug L.A."/>
            <person name="Sharon I."/>
            <person name="Castelle C.J."/>
            <person name="Probst A.J."/>
            <person name="Thomas B.C."/>
            <person name="Singh A."/>
            <person name="Wilkins M.J."/>
            <person name="Karaoz U."/>
            <person name="Brodie E.L."/>
            <person name="Williams K.H."/>
            <person name="Hubbard S.S."/>
            <person name="Banfield J.F."/>
        </authorList>
    </citation>
    <scope>NUCLEOTIDE SEQUENCE [LARGE SCALE GENOMIC DNA]</scope>
</reference>
<evidence type="ECO:0000313" key="2">
    <source>
        <dbReference type="Proteomes" id="UP000179003"/>
    </source>
</evidence>
<dbReference type="STRING" id="1797582.A2442_03345"/>
<dbReference type="EMBL" id="MFAE01000012">
    <property type="protein sequence ID" value="OGD66892.1"/>
    <property type="molecule type" value="Genomic_DNA"/>
</dbReference>
<protein>
    <submittedName>
        <fullName evidence="1">Uncharacterized protein</fullName>
    </submittedName>
</protein>